<comment type="function">
    <text evidence="5">Acetylates the N-terminal alanine of ribosomal protein bS18.</text>
</comment>
<dbReference type="NCBIfam" id="TIGR01575">
    <property type="entry name" value="rimI"/>
    <property type="match status" value="1"/>
</dbReference>
<comment type="similarity">
    <text evidence="1 5">Belongs to the acetyltransferase family. RimI subfamily.</text>
</comment>
<keyword evidence="7" id="KW-0689">Ribosomal protein</keyword>
<evidence type="ECO:0000259" key="6">
    <source>
        <dbReference type="PROSITE" id="PS51186"/>
    </source>
</evidence>
<evidence type="ECO:0000256" key="2">
    <source>
        <dbReference type="ARBA" id="ARBA00022490"/>
    </source>
</evidence>
<name>A0A4R1G7D5_9BACT</name>
<dbReference type="CDD" id="cd04301">
    <property type="entry name" value="NAT_SF"/>
    <property type="match status" value="1"/>
</dbReference>
<dbReference type="PANTHER" id="PTHR43420">
    <property type="entry name" value="ACETYLTRANSFERASE"/>
    <property type="match status" value="1"/>
</dbReference>
<organism evidence="7 8">
    <name type="scientific">Phorcysia thermohydrogeniphila</name>
    <dbReference type="NCBI Taxonomy" id="936138"/>
    <lineage>
        <taxon>Bacteria</taxon>
        <taxon>Pseudomonadati</taxon>
        <taxon>Aquificota</taxon>
        <taxon>Aquificia</taxon>
        <taxon>Desulfurobacteriales</taxon>
        <taxon>Desulfurobacteriaceae</taxon>
        <taxon>Phorcysia</taxon>
    </lineage>
</organism>
<keyword evidence="4" id="KW-0012">Acyltransferase</keyword>
<comment type="subcellular location">
    <subcellularLocation>
        <location evidence="5">Cytoplasm</location>
    </subcellularLocation>
</comment>
<dbReference type="InterPro" id="IPR050680">
    <property type="entry name" value="YpeA/RimI_acetyltransf"/>
</dbReference>
<dbReference type="EMBL" id="SMFV01000005">
    <property type="protein sequence ID" value="TCK03448.1"/>
    <property type="molecule type" value="Genomic_DNA"/>
</dbReference>
<reference evidence="7 8" key="1">
    <citation type="submission" date="2019-03" db="EMBL/GenBank/DDBJ databases">
        <title>Genomic Encyclopedia of Archaeal and Bacterial Type Strains, Phase II (KMG-II): from individual species to whole genera.</title>
        <authorList>
            <person name="Goeker M."/>
        </authorList>
    </citation>
    <scope>NUCLEOTIDE SEQUENCE [LARGE SCALE GENOMIC DNA]</scope>
    <source>
        <strain evidence="7 8">DSM 24425</strain>
    </source>
</reference>
<dbReference type="PIRSF" id="PIRSF037663">
    <property type="entry name" value="Acetyltransf_GNAT_prd"/>
    <property type="match status" value="1"/>
</dbReference>
<dbReference type="PROSITE" id="PS51186">
    <property type="entry name" value="GNAT"/>
    <property type="match status" value="1"/>
</dbReference>
<evidence type="ECO:0000256" key="4">
    <source>
        <dbReference type="ARBA" id="ARBA00023315"/>
    </source>
</evidence>
<accession>A0A4R1G7D5</accession>
<dbReference type="RefSeq" id="WP_132527431.1">
    <property type="nucleotide sequence ID" value="NZ_SMFV01000005.1"/>
</dbReference>
<keyword evidence="2 5" id="KW-0963">Cytoplasm</keyword>
<dbReference type="AlphaFoldDB" id="A0A4R1G7D5"/>
<dbReference type="InterPro" id="IPR000182">
    <property type="entry name" value="GNAT_dom"/>
</dbReference>
<dbReference type="PANTHER" id="PTHR43420:SF44">
    <property type="entry name" value="ACETYLTRANSFERASE YPEA"/>
    <property type="match status" value="1"/>
</dbReference>
<dbReference type="InterPro" id="IPR006464">
    <property type="entry name" value="AcTrfase_RimI/Ard1"/>
</dbReference>
<evidence type="ECO:0000256" key="1">
    <source>
        <dbReference type="ARBA" id="ARBA00005395"/>
    </source>
</evidence>
<dbReference type="InterPro" id="IPR016181">
    <property type="entry name" value="Acyl_CoA_acyltransferase"/>
</dbReference>
<dbReference type="EC" id="2.3.1.266" evidence="5"/>
<dbReference type="Proteomes" id="UP000295777">
    <property type="component" value="Unassembled WGS sequence"/>
</dbReference>
<dbReference type="GO" id="GO:0005737">
    <property type="term" value="C:cytoplasm"/>
    <property type="evidence" value="ECO:0007669"/>
    <property type="project" value="UniProtKB-SubCell"/>
</dbReference>
<evidence type="ECO:0000313" key="7">
    <source>
        <dbReference type="EMBL" id="TCK03448.1"/>
    </source>
</evidence>
<comment type="caution">
    <text evidence="7">The sequence shown here is derived from an EMBL/GenBank/DDBJ whole genome shotgun (WGS) entry which is preliminary data.</text>
</comment>
<keyword evidence="3 7" id="KW-0808">Transferase</keyword>
<gene>
    <name evidence="7" type="ORF">CLV27_1526</name>
</gene>
<dbReference type="SUPFAM" id="SSF55729">
    <property type="entry name" value="Acyl-CoA N-acyltransferases (Nat)"/>
    <property type="match status" value="1"/>
</dbReference>
<sequence length="145" mass="16758">MQNLLVREFREEDLPDILKIERESFSNAWSKKSFLKEAVLPFSRFIVAESSGRVVGYLIAWVVGKTCDVNRIAVLPAFRRRGVGKELLKKLLDILREEGVEEVFLEVRKSNIPAIKLYESFGFKRVGVRKEYYSGEDALLLLKTF</sequence>
<protein>
    <recommendedName>
        <fullName evidence="5">[Ribosomal protein bS18]-alanine N-acetyltransferase</fullName>
        <ecNumber evidence="5">2.3.1.266</ecNumber>
    </recommendedName>
</protein>
<proteinExistence type="inferred from homology"/>
<evidence type="ECO:0000313" key="8">
    <source>
        <dbReference type="Proteomes" id="UP000295777"/>
    </source>
</evidence>
<dbReference type="Gene3D" id="3.40.630.30">
    <property type="match status" value="1"/>
</dbReference>
<feature type="domain" description="N-acetyltransferase" evidence="6">
    <location>
        <begin position="4"/>
        <end position="145"/>
    </location>
</feature>
<comment type="catalytic activity">
    <reaction evidence="5">
        <text>N-terminal L-alanyl-[ribosomal protein bS18] + acetyl-CoA = N-terminal N(alpha)-acetyl-L-alanyl-[ribosomal protein bS18] + CoA + H(+)</text>
        <dbReference type="Rhea" id="RHEA:43756"/>
        <dbReference type="Rhea" id="RHEA-COMP:10676"/>
        <dbReference type="Rhea" id="RHEA-COMP:10677"/>
        <dbReference type="ChEBI" id="CHEBI:15378"/>
        <dbReference type="ChEBI" id="CHEBI:57287"/>
        <dbReference type="ChEBI" id="CHEBI:57288"/>
        <dbReference type="ChEBI" id="CHEBI:64718"/>
        <dbReference type="ChEBI" id="CHEBI:83683"/>
        <dbReference type="EC" id="2.3.1.266"/>
    </reaction>
</comment>
<keyword evidence="8" id="KW-1185">Reference proteome</keyword>
<dbReference type="InterPro" id="IPR017255">
    <property type="entry name" value="AcTrfase_GNAT_prd"/>
</dbReference>
<dbReference type="GO" id="GO:0005840">
    <property type="term" value="C:ribosome"/>
    <property type="evidence" value="ECO:0007669"/>
    <property type="project" value="UniProtKB-KW"/>
</dbReference>
<keyword evidence="7" id="KW-0687">Ribonucleoprotein</keyword>
<dbReference type="OrthoDB" id="9794566at2"/>
<evidence type="ECO:0000256" key="3">
    <source>
        <dbReference type="ARBA" id="ARBA00022679"/>
    </source>
</evidence>
<evidence type="ECO:0000256" key="5">
    <source>
        <dbReference type="RuleBase" id="RU363094"/>
    </source>
</evidence>
<dbReference type="GO" id="GO:0008999">
    <property type="term" value="F:protein-N-terminal-alanine acetyltransferase activity"/>
    <property type="evidence" value="ECO:0007669"/>
    <property type="project" value="UniProtKB-EC"/>
</dbReference>
<dbReference type="Pfam" id="PF00583">
    <property type="entry name" value="Acetyltransf_1"/>
    <property type="match status" value="1"/>
</dbReference>